<dbReference type="Proteomes" id="UP000265618">
    <property type="component" value="Unassembled WGS sequence"/>
</dbReference>
<keyword evidence="2" id="KW-1185">Reference proteome</keyword>
<protein>
    <submittedName>
        <fullName evidence="1">Uncharacterized protein</fullName>
    </submittedName>
</protein>
<gene>
    <name evidence="1" type="ORF">KIPB_012347</name>
</gene>
<sequence>MRRSDVVLSSKKRYQLFGVDCP</sequence>
<dbReference type="EMBL" id="BDIP01005423">
    <property type="protein sequence ID" value="GCA63885.1"/>
    <property type="molecule type" value="Genomic_DNA"/>
</dbReference>
<feature type="non-terminal residue" evidence="1">
    <location>
        <position position="22"/>
    </location>
</feature>
<name>A0A391NRB7_9EUKA</name>
<comment type="caution">
    <text evidence="1">The sequence shown here is derived from an EMBL/GenBank/DDBJ whole genome shotgun (WGS) entry which is preliminary data.</text>
</comment>
<organism evidence="1 2">
    <name type="scientific">Kipferlia bialata</name>
    <dbReference type="NCBI Taxonomy" id="797122"/>
    <lineage>
        <taxon>Eukaryota</taxon>
        <taxon>Metamonada</taxon>
        <taxon>Carpediemonas-like organisms</taxon>
        <taxon>Kipferlia</taxon>
    </lineage>
</organism>
<accession>A0A391NRB7</accession>
<proteinExistence type="predicted"/>
<evidence type="ECO:0000313" key="2">
    <source>
        <dbReference type="Proteomes" id="UP000265618"/>
    </source>
</evidence>
<reference evidence="1 2" key="1">
    <citation type="journal article" date="2018" name="PLoS ONE">
        <title>The draft genome of Kipferlia bialata reveals reductive genome evolution in fornicate parasites.</title>
        <authorList>
            <person name="Tanifuji G."/>
            <person name="Takabayashi S."/>
            <person name="Kume K."/>
            <person name="Takagi M."/>
            <person name="Nakayama T."/>
            <person name="Kamikawa R."/>
            <person name="Inagaki Y."/>
            <person name="Hashimoto T."/>
        </authorList>
    </citation>
    <scope>NUCLEOTIDE SEQUENCE [LARGE SCALE GENOMIC DNA]</scope>
    <source>
        <strain evidence="1">NY0173</strain>
    </source>
</reference>
<dbReference type="AlphaFoldDB" id="A0A391NRB7"/>
<evidence type="ECO:0000313" key="1">
    <source>
        <dbReference type="EMBL" id="GCA63885.1"/>
    </source>
</evidence>